<sequence>VARNVVRVAGLTAAGLLLLYGINSAVQVVYLHPDTPVEPLIYTQTSPDVPIIVDEIKRAAISQTRNDRTKEDPTGGFSMPISVDKGLAWPFQWYLRDYRSVAWLDLDKDQPSGLDAPVVLLMTNQDTEEGRSRLQTAREDLETTHVKISESVLNWWFPEGAPGCETGYASDPANSCAYKDIANRGPLGVLAWPFQPRNWGTLARFMVYRDIPNQINGRDFEFYMSRETAPVAGGATTPATPNVSQAMQVLATWGTGELSGPRGITTDANGNIYVADSLNHRITVFDTNGTVARTIGTKGSGDGQLFEPSGVDVDSEGNVYVADTWNARIAKFGPDGTWIKSWGSGRDDFGEGRRATDTQGDAQANTDNPLGFYGPRNVLVVDNNVYIADTGN</sequence>
<dbReference type="Gene3D" id="2.120.10.30">
    <property type="entry name" value="TolB, C-terminal domain"/>
    <property type="match status" value="1"/>
</dbReference>
<protein>
    <recommendedName>
        <fullName evidence="5">SMP-30/Gluconolactonase/LRE-like region domain-containing protein</fullName>
    </recommendedName>
</protein>
<dbReference type="InterPro" id="IPR019962">
    <property type="entry name" value="CHP03663"/>
</dbReference>
<dbReference type="SUPFAM" id="SSF101898">
    <property type="entry name" value="NHL repeat"/>
    <property type="match status" value="1"/>
</dbReference>
<evidence type="ECO:0000313" key="4">
    <source>
        <dbReference type="EMBL" id="CAA9369942.1"/>
    </source>
</evidence>
<name>A0A6J4MVK3_9CHLR</name>
<gene>
    <name evidence="4" type="ORF">AVDCRST_MAG93-8340</name>
</gene>
<feature type="region of interest" description="Disordered" evidence="3">
    <location>
        <begin position="343"/>
        <end position="369"/>
    </location>
</feature>
<reference evidence="4" key="1">
    <citation type="submission" date="2020-02" db="EMBL/GenBank/DDBJ databases">
        <authorList>
            <person name="Meier V. D."/>
        </authorList>
    </citation>
    <scope>NUCLEOTIDE SEQUENCE</scope>
    <source>
        <strain evidence="4">AVDCRST_MAG93</strain>
    </source>
</reference>
<dbReference type="Pfam" id="PF17170">
    <property type="entry name" value="DUF5128"/>
    <property type="match status" value="1"/>
</dbReference>
<dbReference type="EMBL" id="CADCTR010002808">
    <property type="protein sequence ID" value="CAA9369942.1"/>
    <property type="molecule type" value="Genomic_DNA"/>
</dbReference>
<organism evidence="4">
    <name type="scientific">uncultured Chloroflexia bacterium</name>
    <dbReference type="NCBI Taxonomy" id="1672391"/>
    <lineage>
        <taxon>Bacteria</taxon>
        <taxon>Bacillati</taxon>
        <taxon>Chloroflexota</taxon>
        <taxon>Chloroflexia</taxon>
        <taxon>environmental samples</taxon>
    </lineage>
</organism>
<feature type="non-terminal residue" evidence="4">
    <location>
        <position position="1"/>
    </location>
</feature>
<proteinExistence type="predicted"/>
<dbReference type="InterPro" id="IPR001258">
    <property type="entry name" value="NHL_repeat"/>
</dbReference>
<accession>A0A6J4MVK3</accession>
<dbReference type="InterPro" id="IPR011042">
    <property type="entry name" value="6-blade_b-propeller_TolB-like"/>
</dbReference>
<keyword evidence="1" id="KW-0677">Repeat</keyword>
<evidence type="ECO:0000256" key="2">
    <source>
        <dbReference type="PROSITE-ProRule" id="PRU00504"/>
    </source>
</evidence>
<feature type="repeat" description="NHL" evidence="2">
    <location>
        <begin position="247"/>
        <end position="288"/>
    </location>
</feature>
<evidence type="ECO:0000256" key="1">
    <source>
        <dbReference type="ARBA" id="ARBA00022737"/>
    </source>
</evidence>
<dbReference type="PROSITE" id="PS51125">
    <property type="entry name" value="NHL"/>
    <property type="match status" value="2"/>
</dbReference>
<dbReference type="AlphaFoldDB" id="A0A6J4MVK3"/>
<dbReference type="PANTHER" id="PTHR41710">
    <property type="entry name" value="GLYCOSYL TRANSFERASE, FAMILY 39"/>
    <property type="match status" value="1"/>
</dbReference>
<evidence type="ECO:0000256" key="3">
    <source>
        <dbReference type="SAM" id="MobiDB-lite"/>
    </source>
</evidence>
<evidence type="ECO:0008006" key="5">
    <source>
        <dbReference type="Google" id="ProtNLM"/>
    </source>
</evidence>
<feature type="non-terminal residue" evidence="4">
    <location>
        <position position="392"/>
    </location>
</feature>
<feature type="repeat" description="NHL" evidence="2">
    <location>
        <begin position="292"/>
        <end position="335"/>
    </location>
</feature>
<dbReference type="PANTHER" id="PTHR41710:SF2">
    <property type="entry name" value="GLYCOSYL TRANSFERASE FAMILY 39_83 DOMAIN-CONTAINING PROTEIN"/>
    <property type="match status" value="1"/>
</dbReference>
<feature type="compositionally biased region" description="Basic and acidic residues" evidence="3">
    <location>
        <begin position="345"/>
        <end position="356"/>
    </location>
</feature>
<feature type="compositionally biased region" description="Polar residues" evidence="3">
    <location>
        <begin position="357"/>
        <end position="368"/>
    </location>
</feature>